<feature type="compositionally biased region" description="Basic and acidic residues" evidence="1">
    <location>
        <begin position="625"/>
        <end position="636"/>
    </location>
</feature>
<evidence type="ECO:0000256" key="1">
    <source>
        <dbReference type="SAM" id="MobiDB-lite"/>
    </source>
</evidence>
<feature type="region of interest" description="Disordered" evidence="1">
    <location>
        <begin position="601"/>
        <end position="680"/>
    </location>
</feature>
<evidence type="ECO:0000313" key="2">
    <source>
        <dbReference type="EMBL" id="OBZ74080.1"/>
    </source>
</evidence>
<dbReference type="SUPFAM" id="SSF52833">
    <property type="entry name" value="Thioredoxin-like"/>
    <property type="match status" value="1"/>
</dbReference>
<evidence type="ECO:0000313" key="3">
    <source>
        <dbReference type="Proteomes" id="UP000092993"/>
    </source>
</evidence>
<protein>
    <recommendedName>
        <fullName evidence="4">Thioredoxin domain-containing protein</fullName>
    </recommendedName>
</protein>
<dbReference type="EMBL" id="LUGG01000006">
    <property type="protein sequence ID" value="OBZ74080.1"/>
    <property type="molecule type" value="Genomic_DNA"/>
</dbReference>
<feature type="compositionally biased region" description="Polar residues" evidence="1">
    <location>
        <begin position="89"/>
        <end position="107"/>
    </location>
</feature>
<feature type="region of interest" description="Disordered" evidence="1">
    <location>
        <begin position="74"/>
        <end position="132"/>
    </location>
</feature>
<evidence type="ECO:0008006" key="4">
    <source>
        <dbReference type="Google" id="ProtNLM"/>
    </source>
</evidence>
<comment type="caution">
    <text evidence="2">The sequence shown here is derived from an EMBL/GenBank/DDBJ whole genome shotgun (WGS) entry which is preliminary data.</text>
</comment>
<name>A0A1C7MAY3_GRIFR</name>
<proteinExistence type="predicted"/>
<dbReference type="OrthoDB" id="427280at2759"/>
<keyword evidence="3" id="KW-1185">Reference proteome</keyword>
<organism evidence="2 3">
    <name type="scientific">Grifola frondosa</name>
    <name type="common">Maitake</name>
    <name type="synonym">Polyporus frondosus</name>
    <dbReference type="NCBI Taxonomy" id="5627"/>
    <lineage>
        <taxon>Eukaryota</taxon>
        <taxon>Fungi</taxon>
        <taxon>Dikarya</taxon>
        <taxon>Basidiomycota</taxon>
        <taxon>Agaricomycotina</taxon>
        <taxon>Agaricomycetes</taxon>
        <taxon>Polyporales</taxon>
        <taxon>Grifolaceae</taxon>
        <taxon>Grifola</taxon>
    </lineage>
</organism>
<dbReference type="InterPro" id="IPR036249">
    <property type="entry name" value="Thioredoxin-like_sf"/>
</dbReference>
<sequence>MILEMMTVMSIQEHINHGRREQQEHSGTQNFSSPGLIVSQLNASSQEMSRHLDLSRLKRQDADLLSFTRQGDGDVEHVELPPSSIRKPCSTQTHSQGTVTVGETASSVGGERRRHRSLQLRDDGNSQSLKPPRQCIPVHVPTRASRSASISARLQPVSILYIRSSCSRSPTMKLLHLFALTIALTPSIASAALFPSNTLVKMIDEKGFKKAMKQNSRAGLIASSVFSWWVLVGESTIVRPRPILDTLRRWILILFSLLDHDERIEFDLRHHRMSLRQLPVHLPCNFGGRICRAMVWEYSRAALGLYPMIPLYAVDCEQKSNKRLCAEQGVQGFPTVKLFPRGADSEPILFDGPQRSASAFYYFAIRKHPHGVKKLYHLEDVPGWLEENTDMPRALLLNQGKHIPLLWQTLGNKYKGPDQILYPPRSPWQEFAEDGLGTGRTEVIESSILSSGLNGLCIQKFDSLSKFFDSVLDGTADLSTISKQAAEEEFIPDEKELEIEREQEAQRIALAHGGFTELIDFEEAIKKGHGADYHEVHGYPGMMGAPPKKDAGDAKAKEEEDPIRRILKAQQEAEKKEREKPKMAKTGDAGQVVLEAVETGHPKTPVAEPPITAVAGSATPDAIPDEEKRDEEKPEVTPETLVVDAEESTSVPEPFETRPAVPAAGDRVDASDAAEGSGHTKDELTEITSWHNCSLLQPFAGARTGLLVDATMFGRMEMIRTYLEAKATRLEFKAVHERQPLATLSTMHASSSCPFSDSEAIALGFHRLVYKEDEICCWIVAVGLADVNSSDVEVPDCHKQLSSATMGLEVDPLNATKCIWRASAISLAMFPEPRESTEDGERITGTNSANTATPDVWLAVRLVIGCLPRQSSVRTQRVLNSLNVSTSTTASGFLDPGYSDPDSVLSAETDTYVFIVTFASA</sequence>
<dbReference type="Gene3D" id="3.40.30.10">
    <property type="entry name" value="Glutaredoxin"/>
    <property type="match status" value="1"/>
</dbReference>
<reference evidence="2 3" key="1">
    <citation type="submission" date="2016-03" db="EMBL/GenBank/DDBJ databases">
        <title>Whole genome sequencing of Grifola frondosa 9006-11.</title>
        <authorList>
            <person name="Min B."/>
            <person name="Park H."/>
            <person name="Kim J.-G."/>
            <person name="Cho H."/>
            <person name="Oh Y.-L."/>
            <person name="Kong W.-S."/>
            <person name="Choi I.-G."/>
        </authorList>
    </citation>
    <scope>NUCLEOTIDE SEQUENCE [LARGE SCALE GENOMIC DNA]</scope>
    <source>
        <strain evidence="2 3">9006-11</strain>
    </source>
</reference>
<dbReference type="STRING" id="5627.A0A1C7MAY3"/>
<dbReference type="Proteomes" id="UP000092993">
    <property type="component" value="Unassembled WGS sequence"/>
</dbReference>
<gene>
    <name evidence="2" type="ORF">A0H81_06263</name>
</gene>
<dbReference type="AlphaFoldDB" id="A0A1C7MAY3"/>
<accession>A0A1C7MAY3</accession>